<reference evidence="1 2" key="1">
    <citation type="submission" date="2015-02" db="EMBL/GenBank/DDBJ databases">
        <authorList>
            <person name="Adams M."/>
            <person name="Sutton G."/>
            <person name="Nelson K."/>
            <person name="Bonomo R."/>
            <person name="McCorrison J."/>
            <person name="Sanka R."/>
            <person name="Brinkac L."/>
            <person name="Nierman W."/>
        </authorList>
    </citation>
    <scope>NUCLEOTIDE SEQUENCE [LARGE SCALE GENOMIC DNA]</scope>
    <source>
        <strain evidence="1 2">CIDEIMsCOL9</strain>
    </source>
</reference>
<accession>A0AAW3HD70</accession>
<evidence type="ECO:0000313" key="2">
    <source>
        <dbReference type="Proteomes" id="UP000033354"/>
    </source>
</evidence>
<evidence type="ECO:0000313" key="1">
    <source>
        <dbReference type="EMBL" id="KJX34514.1"/>
    </source>
</evidence>
<name>A0AAW3HD70_9ENTR</name>
<proteinExistence type="predicted"/>
<dbReference type="AlphaFoldDB" id="A0AAW3HD70"/>
<keyword evidence="2" id="KW-1185">Reference proteome</keyword>
<dbReference type="Proteomes" id="UP000033354">
    <property type="component" value="Unassembled WGS sequence"/>
</dbReference>
<gene>
    <name evidence="1" type="ORF">SG71_17300</name>
</gene>
<comment type="caution">
    <text evidence="1">The sequence shown here is derived from an EMBL/GenBank/DDBJ whole genome shotgun (WGS) entry which is preliminary data.</text>
</comment>
<dbReference type="EMBL" id="JZKT01000025">
    <property type="protein sequence ID" value="KJX34514.1"/>
    <property type="molecule type" value="Genomic_DNA"/>
</dbReference>
<sequence length="72" mass="8222">MAKIEAMCQVPNSTDDLTSQHVFGLTMRKVSNLDTVIVSYPIISLFHNSPLKLFHLEVYMTMQNLAVDKTFF</sequence>
<protein>
    <submittedName>
        <fullName evidence="1">Uncharacterized protein</fullName>
    </submittedName>
</protein>
<organism evidence="1 2">
    <name type="scientific">Enterobacter chengduensis</name>
    <dbReference type="NCBI Taxonomy" id="2494701"/>
    <lineage>
        <taxon>Bacteria</taxon>
        <taxon>Pseudomonadati</taxon>
        <taxon>Pseudomonadota</taxon>
        <taxon>Gammaproteobacteria</taxon>
        <taxon>Enterobacterales</taxon>
        <taxon>Enterobacteriaceae</taxon>
        <taxon>Enterobacter</taxon>
        <taxon>Enterobacter cloacae complex</taxon>
    </lineage>
</organism>